<organism evidence="3">
    <name type="scientific">Nippostrongylus brasiliensis</name>
    <name type="common">Rat hookworm</name>
    <dbReference type="NCBI Taxonomy" id="27835"/>
    <lineage>
        <taxon>Eukaryota</taxon>
        <taxon>Metazoa</taxon>
        <taxon>Ecdysozoa</taxon>
        <taxon>Nematoda</taxon>
        <taxon>Chromadorea</taxon>
        <taxon>Rhabditida</taxon>
        <taxon>Rhabditina</taxon>
        <taxon>Rhabditomorpha</taxon>
        <taxon>Strongyloidea</taxon>
        <taxon>Heligmosomidae</taxon>
        <taxon>Nippostrongylus</taxon>
    </lineage>
</organism>
<reference evidence="3" key="1">
    <citation type="submission" date="2017-02" db="UniProtKB">
        <authorList>
            <consortium name="WormBaseParasite"/>
        </authorList>
    </citation>
    <scope>IDENTIFICATION</scope>
</reference>
<protein>
    <submittedName>
        <fullName evidence="3">Integrase</fullName>
    </submittedName>
</protein>
<gene>
    <name evidence="1" type="ORF">NBR_LOCUS3364</name>
</gene>
<evidence type="ECO:0000313" key="3">
    <source>
        <dbReference type="WBParaSite" id="NBR_0000336201-mRNA-1"/>
    </source>
</evidence>
<accession>A0A0N4XLG0</accession>
<name>A0A0N4XLG0_NIPBR</name>
<dbReference type="AlphaFoldDB" id="A0A0N4XLG0"/>
<evidence type="ECO:0000313" key="2">
    <source>
        <dbReference type="Proteomes" id="UP000271162"/>
    </source>
</evidence>
<sequence>MQNSSAVDDAYLGGQFKLFHPAIHEWQAVKAMMRVTRRDLVGNTIRRILTSCGKPEKDEKDRTLHVLDLMYLP</sequence>
<dbReference type="EMBL" id="UYSL01004956">
    <property type="protein sequence ID" value="VDL66953.1"/>
    <property type="molecule type" value="Genomic_DNA"/>
</dbReference>
<keyword evidence="2" id="KW-1185">Reference proteome</keyword>
<dbReference type="Proteomes" id="UP000271162">
    <property type="component" value="Unassembled WGS sequence"/>
</dbReference>
<reference evidence="1 2" key="2">
    <citation type="submission" date="2018-11" db="EMBL/GenBank/DDBJ databases">
        <authorList>
            <consortium name="Pathogen Informatics"/>
        </authorList>
    </citation>
    <scope>NUCLEOTIDE SEQUENCE [LARGE SCALE GENOMIC DNA]</scope>
</reference>
<proteinExistence type="predicted"/>
<evidence type="ECO:0000313" key="1">
    <source>
        <dbReference type="EMBL" id="VDL66953.1"/>
    </source>
</evidence>
<dbReference type="WBParaSite" id="NBR_0000336201-mRNA-1">
    <property type="protein sequence ID" value="NBR_0000336201-mRNA-1"/>
    <property type="gene ID" value="NBR_0000336201"/>
</dbReference>